<dbReference type="Proteomes" id="UP000032361">
    <property type="component" value="Unassembled WGS sequence"/>
</dbReference>
<comment type="caution">
    <text evidence="3">The sequence shown here is derived from an EMBL/GenBank/DDBJ whole genome shotgun (WGS) entry which is preliminary data.</text>
</comment>
<feature type="signal peptide" evidence="2">
    <location>
        <begin position="1"/>
        <end position="21"/>
    </location>
</feature>
<dbReference type="PATRIC" id="fig|1382798.3.peg.1637"/>
<sequence length="845" mass="97113">MKTLKGLSFLITLLLAFNAYSQKVDFVNAPLNPIAFKYKLEHFNLKGDVYSAGFKDGFKNMPVFSRSGHCIKSTLHYNYENGILKGNGGHTYTVNEAGYITKIRYFGGATETFVYENGLIVSNDHVYNTKHSITKYTYDNKNRLIFEEINQNGDLKTIAYQYNLLNDALQIQYTSKNKNKELTYINTYKNGWLVKTEGGYTPNITTEIFYKFDEKGNPIEQTYKQSNGITNVFTTPIQYYSELEKKNEITFGSVYPDKAYPVSIFRNGKVANDISWSKLPETEDIQLYDVFSHSYYTVKGSHAKDRKPTSRLKAEMVLPNSDVMMHKLNASFAPYYQGVPVFTDAKKSMSKTTKGDRIVYASKNKYYDTKTLIYYDIDSNKAYLNGKLLKHSKTPSSHFFYYKYDKNDKTYFYLVVKGKIQNEVKEITYTTTFDQVVTLPDDTKITLSSYKYAQKNEWLPARYFDATTDIISQNKPELTATTKTTSPCISGNCKDGYGTYEFESGAKIEGFFKNSKFHGYGQFLYANGDIYSGNFYNGQRSGFGTYEWKSTNEQYYGHWKDGKQDGYGYYYKNNKLSQAGIYTQGKLTTNLLTDYLNKKTTGDNCLGNCQNGYGVIKYNQGDVYSGFFKNGKPYKVGGYKWKKNGNFYVGDWDSQGKINYAGMFATSTYIYNGAFAHNGQLSGLAVKTDRKTFKKTYGEFKNGALVVDYSNIYTPKATTTTNSHNTNASEQIDRAMLSLTKLYISTFYKNKSEFKQIVVNQHNNLAQKISIDRLNKDHASLFKRLYQLDKVVAHRYLINIPNPYARAHTKNILSELSNEERTFIREESKRFTSQYKLKEQYVPKN</sequence>
<reference evidence="3 4" key="1">
    <citation type="journal article" date="2015" name="Antonie Van Leeuwenhoek">
        <title>Tamlana nanhaiensis sp. nov., isolated from surface seawater collected from the South China Sea.</title>
        <authorList>
            <person name="Liu X."/>
            <person name="Lai Q."/>
            <person name="Du Y."/>
            <person name="Li G."/>
            <person name="Sun F."/>
            <person name="Shao Z."/>
        </authorList>
    </citation>
    <scope>NUCLEOTIDE SEQUENCE [LARGE SCALE GENOMIC DNA]</scope>
    <source>
        <strain evidence="3 4">FHC16</strain>
    </source>
</reference>
<dbReference type="OrthoDB" id="1452958at2"/>
<dbReference type="STRING" id="1382798.PK35_15360"/>
<dbReference type="EMBL" id="JTDV01000016">
    <property type="protein sequence ID" value="KJD31215.1"/>
    <property type="molecule type" value="Genomic_DNA"/>
</dbReference>
<keyword evidence="4" id="KW-1185">Reference proteome</keyword>
<evidence type="ECO:0008006" key="5">
    <source>
        <dbReference type="Google" id="ProtNLM"/>
    </source>
</evidence>
<evidence type="ECO:0000313" key="3">
    <source>
        <dbReference type="EMBL" id="KJD31215.1"/>
    </source>
</evidence>
<dbReference type="SUPFAM" id="SSF82185">
    <property type="entry name" value="Histone H3 K4-specific methyltransferase SET7/9 N-terminal domain"/>
    <property type="match status" value="2"/>
</dbReference>
<evidence type="ECO:0000256" key="1">
    <source>
        <dbReference type="ARBA" id="ARBA00022737"/>
    </source>
</evidence>
<dbReference type="SMART" id="SM00698">
    <property type="entry name" value="MORN"/>
    <property type="match status" value="4"/>
</dbReference>
<dbReference type="InterPro" id="IPR003409">
    <property type="entry name" value="MORN"/>
</dbReference>
<dbReference type="PANTHER" id="PTHR43215">
    <property type="entry name" value="RADIAL SPOKE HEAD 1 HOMOLOG"/>
    <property type="match status" value="1"/>
</dbReference>
<dbReference type="PANTHER" id="PTHR43215:SF14">
    <property type="entry name" value="RADIAL SPOKE HEAD 1 HOMOLOG"/>
    <property type="match status" value="1"/>
</dbReference>
<evidence type="ECO:0000313" key="4">
    <source>
        <dbReference type="Proteomes" id="UP000032361"/>
    </source>
</evidence>
<dbReference type="AlphaFoldDB" id="A0A0D7VWF3"/>
<dbReference type="RefSeq" id="WP_044627461.1">
    <property type="nucleotide sequence ID" value="NZ_JTDV01000016.1"/>
</dbReference>
<organism evidence="3 4">
    <name type="scientific">Neotamlana nanhaiensis</name>
    <dbReference type="NCBI Taxonomy" id="1382798"/>
    <lineage>
        <taxon>Bacteria</taxon>
        <taxon>Pseudomonadati</taxon>
        <taxon>Bacteroidota</taxon>
        <taxon>Flavobacteriia</taxon>
        <taxon>Flavobacteriales</taxon>
        <taxon>Flavobacteriaceae</taxon>
        <taxon>Neotamlana</taxon>
    </lineage>
</organism>
<evidence type="ECO:0000256" key="2">
    <source>
        <dbReference type="SAM" id="SignalP"/>
    </source>
</evidence>
<name>A0A0D7VWF3_9FLAO</name>
<protein>
    <recommendedName>
        <fullName evidence="5">MORN repeat protein</fullName>
    </recommendedName>
</protein>
<feature type="chain" id="PRO_5002325050" description="MORN repeat protein" evidence="2">
    <location>
        <begin position="22"/>
        <end position="845"/>
    </location>
</feature>
<accession>A0A0D7VWF3</accession>
<dbReference type="Pfam" id="PF02493">
    <property type="entry name" value="MORN"/>
    <property type="match status" value="4"/>
</dbReference>
<keyword evidence="1" id="KW-0677">Repeat</keyword>
<proteinExistence type="predicted"/>
<gene>
    <name evidence="3" type="ORF">PK35_15360</name>
</gene>
<keyword evidence="2" id="KW-0732">Signal</keyword>
<dbReference type="Gene3D" id="2.20.110.10">
    <property type="entry name" value="Histone H3 K4-specific methyltransferase SET7/9 N-terminal domain"/>
    <property type="match status" value="2"/>
</dbReference>